<gene>
    <name evidence="1" type="ORF">CDAR_390241</name>
</gene>
<keyword evidence="2" id="KW-1185">Reference proteome</keyword>
<protein>
    <submittedName>
        <fullName evidence="1">Uncharacterized protein</fullName>
    </submittedName>
</protein>
<name>A0AAV4P1F0_9ARAC</name>
<dbReference type="Proteomes" id="UP001054837">
    <property type="component" value="Unassembled WGS sequence"/>
</dbReference>
<comment type="caution">
    <text evidence="1">The sequence shown here is derived from an EMBL/GenBank/DDBJ whole genome shotgun (WGS) entry which is preliminary data.</text>
</comment>
<dbReference type="AlphaFoldDB" id="A0AAV4P1F0"/>
<accession>A0AAV4P1F0</accession>
<organism evidence="1 2">
    <name type="scientific">Caerostris darwini</name>
    <dbReference type="NCBI Taxonomy" id="1538125"/>
    <lineage>
        <taxon>Eukaryota</taxon>
        <taxon>Metazoa</taxon>
        <taxon>Ecdysozoa</taxon>
        <taxon>Arthropoda</taxon>
        <taxon>Chelicerata</taxon>
        <taxon>Arachnida</taxon>
        <taxon>Araneae</taxon>
        <taxon>Araneomorphae</taxon>
        <taxon>Entelegynae</taxon>
        <taxon>Araneoidea</taxon>
        <taxon>Araneidae</taxon>
        <taxon>Caerostris</taxon>
    </lineage>
</organism>
<dbReference type="EMBL" id="BPLQ01002195">
    <property type="protein sequence ID" value="GIX89591.1"/>
    <property type="molecule type" value="Genomic_DNA"/>
</dbReference>
<proteinExistence type="predicted"/>
<evidence type="ECO:0000313" key="1">
    <source>
        <dbReference type="EMBL" id="GIX89591.1"/>
    </source>
</evidence>
<sequence>MLANCLSLHNKHEIHSQCEQTIQKGSLNEPIVSNNNLFDPINFIGIYQAPFLASAHSPNRTLRSKLDLFLGLTSSIQKSYKRRNRSPYQSELQTSTGIY</sequence>
<reference evidence="1 2" key="1">
    <citation type="submission" date="2021-06" db="EMBL/GenBank/DDBJ databases">
        <title>Caerostris darwini draft genome.</title>
        <authorList>
            <person name="Kono N."/>
            <person name="Arakawa K."/>
        </authorList>
    </citation>
    <scope>NUCLEOTIDE SEQUENCE [LARGE SCALE GENOMIC DNA]</scope>
</reference>
<evidence type="ECO:0000313" key="2">
    <source>
        <dbReference type="Proteomes" id="UP001054837"/>
    </source>
</evidence>